<reference evidence="1" key="1">
    <citation type="submission" date="2020-03" db="EMBL/GenBank/DDBJ databases">
        <authorList>
            <person name="Weist P."/>
        </authorList>
    </citation>
    <scope>NUCLEOTIDE SEQUENCE</scope>
</reference>
<organism evidence="1 2">
    <name type="scientific">Pleuronectes platessa</name>
    <name type="common">European plaice</name>
    <dbReference type="NCBI Taxonomy" id="8262"/>
    <lineage>
        <taxon>Eukaryota</taxon>
        <taxon>Metazoa</taxon>
        <taxon>Chordata</taxon>
        <taxon>Craniata</taxon>
        <taxon>Vertebrata</taxon>
        <taxon>Euteleostomi</taxon>
        <taxon>Actinopterygii</taxon>
        <taxon>Neopterygii</taxon>
        <taxon>Teleostei</taxon>
        <taxon>Neoteleostei</taxon>
        <taxon>Acanthomorphata</taxon>
        <taxon>Carangaria</taxon>
        <taxon>Pleuronectiformes</taxon>
        <taxon>Pleuronectoidei</taxon>
        <taxon>Pleuronectidae</taxon>
        <taxon>Pleuronectes</taxon>
    </lineage>
</organism>
<comment type="caution">
    <text evidence="1">The sequence shown here is derived from an EMBL/GenBank/DDBJ whole genome shotgun (WGS) entry which is preliminary data.</text>
</comment>
<dbReference type="AlphaFoldDB" id="A0A9N7Z6W3"/>
<sequence length="76" mass="8622">MFPASAFSRQHCVEWPGGFHHAVAPQTRAAQQPDVCHSVKGRTCGQFPVMRNHHQFKIPAEWTEDMPSFLSPVIHQ</sequence>
<name>A0A9N7Z6W3_PLEPL</name>
<dbReference type="EMBL" id="CADEAL010004354">
    <property type="protein sequence ID" value="CAB1457708.1"/>
    <property type="molecule type" value="Genomic_DNA"/>
</dbReference>
<accession>A0A9N7Z6W3</accession>
<dbReference type="Proteomes" id="UP001153269">
    <property type="component" value="Unassembled WGS sequence"/>
</dbReference>
<protein>
    <submittedName>
        <fullName evidence="1">Uncharacterized protein</fullName>
    </submittedName>
</protein>
<gene>
    <name evidence="1" type="ORF">PLEPLA_LOCUS45532</name>
</gene>
<keyword evidence="2" id="KW-1185">Reference proteome</keyword>
<proteinExistence type="predicted"/>
<evidence type="ECO:0000313" key="1">
    <source>
        <dbReference type="EMBL" id="CAB1457708.1"/>
    </source>
</evidence>
<evidence type="ECO:0000313" key="2">
    <source>
        <dbReference type="Proteomes" id="UP001153269"/>
    </source>
</evidence>